<keyword evidence="6" id="KW-0862">Zinc</keyword>
<dbReference type="EMBL" id="QXED01000002">
    <property type="protein sequence ID" value="RIV25538.1"/>
    <property type="molecule type" value="Genomic_DNA"/>
</dbReference>
<name>A0A418MFF8_9BACT</name>
<dbReference type="SUPFAM" id="SSF52025">
    <property type="entry name" value="PA domain"/>
    <property type="match status" value="1"/>
</dbReference>
<dbReference type="FunFam" id="3.40.630.10:FF:000088">
    <property type="entry name" value="Peptidase M20"/>
    <property type="match status" value="1"/>
</dbReference>
<dbReference type="GO" id="GO:0006508">
    <property type="term" value="P:proteolysis"/>
    <property type="evidence" value="ECO:0007669"/>
    <property type="project" value="UniProtKB-KW"/>
</dbReference>
<dbReference type="PANTHER" id="PTHR12147:SF56">
    <property type="entry name" value="AMINOPEPTIDASE YDR415C-RELATED"/>
    <property type="match status" value="1"/>
</dbReference>
<keyword evidence="3" id="KW-0479">Metal-binding</keyword>
<sequence>MPTRPLFLKPVFVAGLLLGAFVSQAQPDQSLIDGKAFTRHVQALSSDAFEGRKPFTAGETKTINYLKTAFETLGLQPGNSTSYFQDVPMVDITSVPAGPLVLQGKTETVSLRPLDHFVATTPRVQKQVSLANSELVFVGYGIVAPEFGWNDYAGLDVKGKTVVVLVNDPGSVDSTLFKGNTMTYYGRWIYKYEEAARQGAAGVLIVHESKAASYGWSVVRNSFSGSKLYLKASDNNQSRALVEGWLTLDAARKLFSLAGLSTELFRQAGQKGFKAVPMGVRASVTLNSTLKESVSRNVLAVLPGTTRRDECIIYSAHWDHLGKGVPVKGDSIFNGAVDNATGTAAVLEIAEAFTRLKTKPARSVVFLLVTAEEQGLLGSEYYAQHPVFPLNKTVANLNIDALQPIGRTKDIIIVGKGQSELDDYVVAAAARQNRTIRGEFNPSAGSYFRSDHFNFAKVGVPSLYLKAGVNSVTQGAAWGNAQFEEYNLTRYHTTADNYSPDWDISGAIEDMQILFSVGYRLATQTNFPNWKPGSEFKAVRDKMMGRKF</sequence>
<dbReference type="GO" id="GO:0004177">
    <property type="term" value="F:aminopeptidase activity"/>
    <property type="evidence" value="ECO:0007669"/>
    <property type="project" value="UniProtKB-KW"/>
</dbReference>
<dbReference type="Gene3D" id="3.40.630.10">
    <property type="entry name" value="Zn peptidases"/>
    <property type="match status" value="1"/>
</dbReference>
<keyword evidence="1" id="KW-0031">Aminopeptidase</keyword>
<dbReference type="GO" id="GO:0008235">
    <property type="term" value="F:metalloexopeptidase activity"/>
    <property type="evidence" value="ECO:0007669"/>
    <property type="project" value="InterPro"/>
</dbReference>
<comment type="caution">
    <text evidence="9">The sequence shown here is derived from an EMBL/GenBank/DDBJ whole genome shotgun (WGS) entry which is preliminary data.</text>
</comment>
<dbReference type="CDD" id="cd04821">
    <property type="entry name" value="PA_M28_1_2"/>
    <property type="match status" value="1"/>
</dbReference>
<dbReference type="CDD" id="cd05660">
    <property type="entry name" value="M28_like_PA"/>
    <property type="match status" value="1"/>
</dbReference>
<keyword evidence="5 9" id="KW-0378">Hydrolase</keyword>
<dbReference type="GO" id="GO:0046872">
    <property type="term" value="F:metal ion binding"/>
    <property type="evidence" value="ECO:0007669"/>
    <property type="project" value="UniProtKB-KW"/>
</dbReference>
<dbReference type="PANTHER" id="PTHR12147">
    <property type="entry name" value="METALLOPEPTIDASE M28 FAMILY MEMBER"/>
    <property type="match status" value="1"/>
</dbReference>
<keyword evidence="4 7" id="KW-0732">Signal</keyword>
<dbReference type="RefSeq" id="WP_119667419.1">
    <property type="nucleotide sequence ID" value="NZ_QXED01000002.1"/>
</dbReference>
<feature type="chain" id="PRO_5019004630" evidence="7">
    <location>
        <begin position="26"/>
        <end position="548"/>
    </location>
</feature>
<dbReference type="OrthoDB" id="1521787at2"/>
<keyword evidence="2" id="KW-0645">Protease</keyword>
<evidence type="ECO:0000256" key="6">
    <source>
        <dbReference type="ARBA" id="ARBA00022833"/>
    </source>
</evidence>
<organism evidence="9 10">
    <name type="scientific">Fibrisoma montanum</name>
    <dbReference type="NCBI Taxonomy" id="2305895"/>
    <lineage>
        <taxon>Bacteria</taxon>
        <taxon>Pseudomonadati</taxon>
        <taxon>Bacteroidota</taxon>
        <taxon>Cytophagia</taxon>
        <taxon>Cytophagales</taxon>
        <taxon>Spirosomataceae</taxon>
        <taxon>Fibrisoma</taxon>
    </lineage>
</organism>
<protein>
    <submittedName>
        <fullName evidence="9">M20/M25/M40 family metallo-hydrolase</fullName>
    </submittedName>
</protein>
<evidence type="ECO:0000313" key="9">
    <source>
        <dbReference type="EMBL" id="RIV25538.1"/>
    </source>
</evidence>
<evidence type="ECO:0000256" key="7">
    <source>
        <dbReference type="SAM" id="SignalP"/>
    </source>
</evidence>
<evidence type="ECO:0000259" key="8">
    <source>
        <dbReference type="Pfam" id="PF04389"/>
    </source>
</evidence>
<evidence type="ECO:0000256" key="4">
    <source>
        <dbReference type="ARBA" id="ARBA00022729"/>
    </source>
</evidence>
<dbReference type="InterPro" id="IPR045175">
    <property type="entry name" value="M28_fam"/>
</dbReference>
<keyword evidence="10" id="KW-1185">Reference proteome</keyword>
<evidence type="ECO:0000313" key="10">
    <source>
        <dbReference type="Proteomes" id="UP000283523"/>
    </source>
</evidence>
<evidence type="ECO:0000256" key="1">
    <source>
        <dbReference type="ARBA" id="ARBA00022438"/>
    </source>
</evidence>
<reference evidence="9 10" key="1">
    <citation type="submission" date="2018-08" db="EMBL/GenBank/DDBJ databases">
        <title>Fibrisoma montanum sp. nov., isolated from Danxia mountain soil.</title>
        <authorList>
            <person name="Huang Y."/>
        </authorList>
    </citation>
    <scope>NUCLEOTIDE SEQUENCE [LARGE SCALE GENOMIC DNA]</scope>
    <source>
        <strain evidence="9 10">HYT19</strain>
    </source>
</reference>
<dbReference type="InterPro" id="IPR046450">
    <property type="entry name" value="PA_dom_sf"/>
</dbReference>
<feature type="signal peptide" evidence="7">
    <location>
        <begin position="1"/>
        <end position="25"/>
    </location>
</feature>
<gene>
    <name evidence="9" type="ORF">DYU11_09590</name>
</gene>
<evidence type="ECO:0000256" key="3">
    <source>
        <dbReference type="ARBA" id="ARBA00022723"/>
    </source>
</evidence>
<proteinExistence type="predicted"/>
<feature type="domain" description="Peptidase M28" evidence="8">
    <location>
        <begin position="297"/>
        <end position="512"/>
    </location>
</feature>
<dbReference type="Pfam" id="PF04389">
    <property type="entry name" value="Peptidase_M28"/>
    <property type="match status" value="1"/>
</dbReference>
<accession>A0A418MFF8</accession>
<dbReference type="InterPro" id="IPR007484">
    <property type="entry name" value="Peptidase_M28"/>
</dbReference>
<dbReference type="AlphaFoldDB" id="A0A418MFF8"/>
<evidence type="ECO:0000256" key="5">
    <source>
        <dbReference type="ARBA" id="ARBA00022801"/>
    </source>
</evidence>
<dbReference type="SUPFAM" id="SSF53187">
    <property type="entry name" value="Zn-dependent exopeptidases"/>
    <property type="match status" value="1"/>
</dbReference>
<dbReference type="Proteomes" id="UP000283523">
    <property type="component" value="Unassembled WGS sequence"/>
</dbReference>
<dbReference type="Gene3D" id="3.50.30.30">
    <property type="match status" value="1"/>
</dbReference>
<evidence type="ECO:0000256" key="2">
    <source>
        <dbReference type="ARBA" id="ARBA00022670"/>
    </source>
</evidence>